<keyword evidence="5 10" id="KW-0812">Transmembrane</keyword>
<reference evidence="11" key="1">
    <citation type="submission" date="2023-06" db="EMBL/GenBank/DDBJ databases">
        <title>Genomic of Agaribacillus aureum.</title>
        <authorList>
            <person name="Wang G."/>
        </authorList>
    </citation>
    <scope>NUCLEOTIDE SEQUENCE</scope>
    <source>
        <strain evidence="11">BMA12</strain>
    </source>
</reference>
<dbReference type="EMBL" id="JAUJEB010000009">
    <property type="protein sequence ID" value="MDN5216604.1"/>
    <property type="molecule type" value="Genomic_DNA"/>
</dbReference>
<organism evidence="11 12">
    <name type="scientific">Agaribacillus aureus</name>
    <dbReference type="NCBI Taxonomy" id="3051825"/>
    <lineage>
        <taxon>Bacteria</taxon>
        <taxon>Pseudomonadati</taxon>
        <taxon>Bacteroidota</taxon>
        <taxon>Cytophagia</taxon>
        <taxon>Cytophagales</taxon>
        <taxon>Splendidivirgaceae</taxon>
        <taxon>Agaribacillus</taxon>
    </lineage>
</organism>
<dbReference type="Pfam" id="PF01554">
    <property type="entry name" value="MatE"/>
    <property type="match status" value="2"/>
</dbReference>
<feature type="transmembrane region" description="Helical" evidence="10">
    <location>
        <begin position="236"/>
        <end position="264"/>
    </location>
</feature>
<evidence type="ECO:0000256" key="5">
    <source>
        <dbReference type="ARBA" id="ARBA00022692"/>
    </source>
</evidence>
<evidence type="ECO:0000256" key="6">
    <source>
        <dbReference type="ARBA" id="ARBA00022989"/>
    </source>
</evidence>
<keyword evidence="3" id="KW-0050">Antiport</keyword>
<evidence type="ECO:0000256" key="7">
    <source>
        <dbReference type="ARBA" id="ARBA00023065"/>
    </source>
</evidence>
<comment type="caution">
    <text evidence="11">The sequence shown here is derived from an EMBL/GenBank/DDBJ whole genome shotgun (WGS) entry which is preliminary data.</text>
</comment>
<accession>A0ABT8LFN9</accession>
<keyword evidence="2" id="KW-0813">Transport</keyword>
<evidence type="ECO:0000256" key="2">
    <source>
        <dbReference type="ARBA" id="ARBA00022448"/>
    </source>
</evidence>
<keyword evidence="4" id="KW-1003">Cell membrane</keyword>
<keyword evidence="7" id="KW-0406">Ion transport</keyword>
<evidence type="ECO:0000256" key="4">
    <source>
        <dbReference type="ARBA" id="ARBA00022475"/>
    </source>
</evidence>
<feature type="transmembrane region" description="Helical" evidence="10">
    <location>
        <begin position="316"/>
        <end position="334"/>
    </location>
</feature>
<feature type="transmembrane region" description="Helical" evidence="10">
    <location>
        <begin position="121"/>
        <end position="139"/>
    </location>
</feature>
<comment type="subcellular location">
    <subcellularLocation>
        <location evidence="1">Cell membrane</location>
        <topology evidence="1">Multi-pass membrane protein</topology>
    </subcellularLocation>
</comment>
<dbReference type="InterPro" id="IPR002528">
    <property type="entry name" value="MATE_fam"/>
</dbReference>
<dbReference type="NCBIfam" id="TIGR00797">
    <property type="entry name" value="matE"/>
    <property type="match status" value="1"/>
</dbReference>
<feature type="transmembrane region" description="Helical" evidence="10">
    <location>
        <begin position="346"/>
        <end position="364"/>
    </location>
</feature>
<dbReference type="PANTHER" id="PTHR43298">
    <property type="entry name" value="MULTIDRUG RESISTANCE PROTEIN NORM-RELATED"/>
    <property type="match status" value="1"/>
</dbReference>
<evidence type="ECO:0000256" key="9">
    <source>
        <dbReference type="ARBA" id="ARBA00031636"/>
    </source>
</evidence>
<dbReference type="PIRSF" id="PIRSF006603">
    <property type="entry name" value="DinF"/>
    <property type="match status" value="1"/>
</dbReference>
<dbReference type="RefSeq" id="WP_346761936.1">
    <property type="nucleotide sequence ID" value="NZ_JAUJEB010000009.1"/>
</dbReference>
<keyword evidence="12" id="KW-1185">Reference proteome</keyword>
<dbReference type="PANTHER" id="PTHR43298:SF2">
    <property type="entry name" value="FMN_FAD EXPORTER YEEO-RELATED"/>
    <property type="match status" value="1"/>
</dbReference>
<feature type="transmembrane region" description="Helical" evidence="10">
    <location>
        <begin position="384"/>
        <end position="404"/>
    </location>
</feature>
<evidence type="ECO:0000313" key="11">
    <source>
        <dbReference type="EMBL" id="MDN5216604.1"/>
    </source>
</evidence>
<feature type="transmembrane region" description="Helical" evidence="10">
    <location>
        <begin position="12"/>
        <end position="30"/>
    </location>
</feature>
<dbReference type="CDD" id="cd13131">
    <property type="entry name" value="MATE_NorM_like"/>
    <property type="match status" value="1"/>
</dbReference>
<feature type="transmembrane region" description="Helical" evidence="10">
    <location>
        <begin position="191"/>
        <end position="212"/>
    </location>
</feature>
<name>A0ABT8LFN9_9BACT</name>
<keyword evidence="8 10" id="KW-0472">Membrane</keyword>
<dbReference type="InterPro" id="IPR048279">
    <property type="entry name" value="MdtK-like"/>
</dbReference>
<gene>
    <name evidence="11" type="ORF">QQ020_31330</name>
</gene>
<evidence type="ECO:0000313" key="12">
    <source>
        <dbReference type="Proteomes" id="UP001172083"/>
    </source>
</evidence>
<feature type="transmembrane region" description="Helical" evidence="10">
    <location>
        <begin position="160"/>
        <end position="179"/>
    </location>
</feature>
<evidence type="ECO:0000256" key="3">
    <source>
        <dbReference type="ARBA" id="ARBA00022449"/>
    </source>
</evidence>
<feature type="transmembrane region" description="Helical" evidence="10">
    <location>
        <begin position="270"/>
        <end position="295"/>
    </location>
</feature>
<feature type="transmembrane region" description="Helical" evidence="10">
    <location>
        <begin position="91"/>
        <end position="115"/>
    </location>
</feature>
<protein>
    <recommendedName>
        <fullName evidence="9">Multidrug-efflux transporter</fullName>
    </recommendedName>
</protein>
<evidence type="ECO:0000256" key="10">
    <source>
        <dbReference type="SAM" id="Phobius"/>
    </source>
</evidence>
<dbReference type="InterPro" id="IPR050222">
    <property type="entry name" value="MATE_MdtK"/>
</dbReference>
<keyword evidence="6 10" id="KW-1133">Transmembrane helix</keyword>
<proteinExistence type="predicted"/>
<feature type="transmembrane region" description="Helical" evidence="10">
    <location>
        <begin position="50"/>
        <end position="71"/>
    </location>
</feature>
<evidence type="ECO:0000256" key="8">
    <source>
        <dbReference type="ARBA" id="ARBA00023136"/>
    </source>
</evidence>
<feature type="transmembrane region" description="Helical" evidence="10">
    <location>
        <begin position="410"/>
        <end position="432"/>
    </location>
</feature>
<sequence>MNYKEHFKKNFSLAYPVMLSQMGQVMVGVADSVMVGRVGVEPLAAASLSNSIFGVIMMFGIGVSYAITPLVAQADGAGDHRENAILLKHGLFVNMSVSVVLFLLLMTATQVMHLLNQPEEVVALAVPYLTIIACSLLPFMLFQTFRQFCEGLSLTQPPMYITLAANLLNIALNYIFIFGKLGLEPMGLVGAGWATLISRILMGLGIVGYVWLAQRFKQHLTGFSLVKIAMGRIKKLLNLGIPAGLQFIFEVGAFATAAVMAGWLGAEPLAAHQIAINLSSISYMMATGISAASTIRIGNQMGRKNIPMLIKAGRSSFIMGASFMAFCGLVFIIGKNVLPALYIDEQSVVIIAASLLVIAAFFQISDGLQVVALGTLRGMEDVKIPTLITLVAYWVVGLPTSYLLGFPGQFGIQGIWYGLLIGLSLSAIMLLLRFHFLTKEKLSYFSKV</sequence>
<dbReference type="Proteomes" id="UP001172083">
    <property type="component" value="Unassembled WGS sequence"/>
</dbReference>
<evidence type="ECO:0000256" key="1">
    <source>
        <dbReference type="ARBA" id="ARBA00004651"/>
    </source>
</evidence>